<keyword evidence="1" id="KW-0812">Transmembrane</keyword>
<dbReference type="STRING" id="1492738.FEM21_28610"/>
<keyword evidence="4" id="KW-1185">Reference proteome</keyword>
<dbReference type="EMBL" id="JNCA01000029">
    <property type="protein sequence ID" value="KDN54044.1"/>
    <property type="molecule type" value="Genomic_DNA"/>
</dbReference>
<dbReference type="Pfam" id="PF00892">
    <property type="entry name" value="EamA"/>
    <property type="match status" value="1"/>
</dbReference>
<proteinExistence type="predicted"/>
<name>A0A066WSS9_9FLAO</name>
<evidence type="ECO:0000256" key="1">
    <source>
        <dbReference type="SAM" id="Phobius"/>
    </source>
</evidence>
<feature type="transmembrane region" description="Helical" evidence="1">
    <location>
        <begin position="205"/>
        <end position="223"/>
    </location>
</feature>
<dbReference type="SUPFAM" id="SSF103481">
    <property type="entry name" value="Multidrug resistance efflux transporter EmrE"/>
    <property type="match status" value="2"/>
</dbReference>
<evidence type="ECO:0000313" key="4">
    <source>
        <dbReference type="Proteomes" id="UP000027064"/>
    </source>
</evidence>
<dbReference type="InterPro" id="IPR000620">
    <property type="entry name" value="EamA_dom"/>
</dbReference>
<feature type="transmembrane region" description="Helical" evidence="1">
    <location>
        <begin position="235"/>
        <end position="256"/>
    </location>
</feature>
<keyword evidence="1" id="KW-0472">Membrane</keyword>
<feature type="transmembrane region" description="Helical" evidence="1">
    <location>
        <begin position="174"/>
        <end position="193"/>
    </location>
</feature>
<sequence length="282" mass="31436">MLYLLLSVICSVAVGVIFKVARKWPIDAKQIVLFNYFFALLLCYTVFSPNLEAVTTDAPFLLYVSLGILLPVVFLFLIYSIKNIGIVKTDAAQRLSLFVSIVAAWLLFKEVFSITKLIGITIGFLALFCVLYKTADTTKSDLKYPVLVFFGFGFIDILFKKVAAFTAVPYTTSLFVIFSIALFFMICAVLYEMIISKKQFDIKNLVFGFLVGCFNFGNILFYLKAHQAFSSNPSTVFAGMNMGVILLGSIVGIIIFKEKLSKLNFFGLVLALLSILFIVLSV</sequence>
<evidence type="ECO:0000259" key="2">
    <source>
        <dbReference type="Pfam" id="PF00892"/>
    </source>
</evidence>
<reference evidence="3 4" key="1">
    <citation type="submission" date="2014-05" db="EMBL/GenBank/DDBJ databases">
        <title>Genome Sequence of Flavobacterium sp. EM1321.</title>
        <authorList>
            <person name="Shin S.-K."/>
            <person name="Yi H."/>
        </authorList>
    </citation>
    <scope>NUCLEOTIDE SEQUENCE [LARGE SCALE GENOMIC DNA]</scope>
    <source>
        <strain evidence="3 4">EM1321</strain>
    </source>
</reference>
<organism evidence="3 4">
    <name type="scientific">Flavobacterium seoulense</name>
    <dbReference type="NCBI Taxonomy" id="1492738"/>
    <lineage>
        <taxon>Bacteria</taxon>
        <taxon>Pseudomonadati</taxon>
        <taxon>Bacteroidota</taxon>
        <taxon>Flavobacteriia</taxon>
        <taxon>Flavobacteriales</taxon>
        <taxon>Flavobacteriaceae</taxon>
        <taxon>Flavobacterium</taxon>
    </lineage>
</organism>
<dbReference type="PATRIC" id="fig|1492738.3.peg.2848"/>
<feature type="transmembrane region" description="Helical" evidence="1">
    <location>
        <begin position="6"/>
        <end position="24"/>
    </location>
</feature>
<keyword evidence="1" id="KW-1133">Transmembrane helix</keyword>
<gene>
    <name evidence="3" type="ORF">FEM21_28610</name>
</gene>
<feature type="transmembrane region" description="Helical" evidence="1">
    <location>
        <begin position="263"/>
        <end position="280"/>
    </location>
</feature>
<accession>A0A066WSS9</accession>
<dbReference type="Gene3D" id="1.10.3730.20">
    <property type="match status" value="1"/>
</dbReference>
<dbReference type="GO" id="GO:0016020">
    <property type="term" value="C:membrane"/>
    <property type="evidence" value="ECO:0007669"/>
    <property type="project" value="InterPro"/>
</dbReference>
<dbReference type="RefSeq" id="WP_035661658.1">
    <property type="nucleotide sequence ID" value="NZ_JNCA01000029.1"/>
</dbReference>
<comment type="caution">
    <text evidence="3">The sequence shown here is derived from an EMBL/GenBank/DDBJ whole genome shotgun (WGS) entry which is preliminary data.</text>
</comment>
<feature type="transmembrane region" description="Helical" evidence="1">
    <location>
        <begin position="91"/>
        <end position="108"/>
    </location>
</feature>
<feature type="transmembrane region" description="Helical" evidence="1">
    <location>
        <begin position="31"/>
        <end position="48"/>
    </location>
</feature>
<feature type="transmembrane region" description="Helical" evidence="1">
    <location>
        <begin position="144"/>
        <end position="168"/>
    </location>
</feature>
<feature type="transmembrane region" description="Helical" evidence="1">
    <location>
        <begin position="60"/>
        <end position="79"/>
    </location>
</feature>
<protein>
    <submittedName>
        <fullName evidence="3">Transporter</fullName>
    </submittedName>
</protein>
<feature type="transmembrane region" description="Helical" evidence="1">
    <location>
        <begin position="114"/>
        <end position="132"/>
    </location>
</feature>
<dbReference type="Proteomes" id="UP000027064">
    <property type="component" value="Unassembled WGS sequence"/>
</dbReference>
<evidence type="ECO:0000313" key="3">
    <source>
        <dbReference type="EMBL" id="KDN54044.1"/>
    </source>
</evidence>
<dbReference type="InterPro" id="IPR037185">
    <property type="entry name" value="EmrE-like"/>
</dbReference>
<dbReference type="OrthoDB" id="1524053at2"/>
<dbReference type="eggNOG" id="COG0697">
    <property type="taxonomic scope" value="Bacteria"/>
</dbReference>
<dbReference type="AlphaFoldDB" id="A0A066WSS9"/>
<feature type="domain" description="EamA" evidence="2">
    <location>
        <begin position="2"/>
        <end position="131"/>
    </location>
</feature>